<dbReference type="EMBL" id="PKJC01000036">
    <property type="protein sequence ID" value="PKZ62993.1"/>
    <property type="molecule type" value="Genomic_DNA"/>
</dbReference>
<evidence type="ECO:0000256" key="3">
    <source>
        <dbReference type="ARBA" id="ARBA00022801"/>
    </source>
</evidence>
<organism evidence="5 6">
    <name type="scientific">Gordonia terrae</name>
    <dbReference type="NCBI Taxonomy" id="2055"/>
    <lineage>
        <taxon>Bacteria</taxon>
        <taxon>Bacillati</taxon>
        <taxon>Actinomycetota</taxon>
        <taxon>Actinomycetes</taxon>
        <taxon>Mycobacteriales</taxon>
        <taxon>Gordoniaceae</taxon>
        <taxon>Gordonia</taxon>
    </lineage>
</organism>
<name>A0A2I1R1H3_9ACTN</name>
<dbReference type="SUPFAM" id="SSF53474">
    <property type="entry name" value="alpha/beta-Hydrolases"/>
    <property type="match status" value="1"/>
</dbReference>
<comment type="similarity">
    <text evidence="1">Belongs to the cutinase family.</text>
</comment>
<dbReference type="InterPro" id="IPR029058">
    <property type="entry name" value="AB_hydrolase_fold"/>
</dbReference>
<evidence type="ECO:0000256" key="1">
    <source>
        <dbReference type="ARBA" id="ARBA00007534"/>
    </source>
</evidence>
<protein>
    <recommendedName>
        <fullName evidence="7">Cutinase family protein</fullName>
    </recommendedName>
</protein>
<gene>
    <name evidence="5" type="ORF">CYJ73_24200</name>
</gene>
<dbReference type="Proteomes" id="UP000234662">
    <property type="component" value="Unassembled WGS sequence"/>
</dbReference>
<dbReference type="PANTHER" id="PTHR33630:SF9">
    <property type="entry name" value="CUTINASE 4"/>
    <property type="match status" value="1"/>
</dbReference>
<evidence type="ECO:0000256" key="4">
    <source>
        <dbReference type="ARBA" id="ARBA00023157"/>
    </source>
</evidence>
<reference evidence="5 6" key="1">
    <citation type="submission" date="2017-12" db="EMBL/GenBank/DDBJ databases">
        <title>Phylogenetic diversity of female urinary microbiome.</title>
        <authorList>
            <person name="Thomas-White K."/>
            <person name="Wolfe A.J."/>
        </authorList>
    </citation>
    <scope>NUCLEOTIDE SEQUENCE [LARGE SCALE GENOMIC DNA]</scope>
    <source>
        <strain evidence="5 6">UMB0777</strain>
    </source>
</reference>
<keyword evidence="3" id="KW-0378">Hydrolase</keyword>
<proteinExistence type="inferred from homology"/>
<sequence length="316" mass="32605">MGKSVGFEQIPYVAQVGGPIAGVVKNDPLTLGQSRANGTAALKARLAELSKACPSAKFAGLGYSQGSLVLGDVFSEIGNGRGPVSADRILAGGLLSDPARTPTTANLDSEAPAPTPQVLPGSETFVGPNVAGQGAVGARPDGFGTLADRVTSFCAEGDAICALTGKSKAIQAVVPLLNLRSQDIGPYVSGRMKTLLTNVASANPEDINRAVVSVINAATQIGVAGATNPYAIPLELARVVFASSMLDDIGRVVRMPEYDAFLSLVKPDEFATQVVQVASYSLLGVHQAYDRRPVNAQGDTATVFLAKWLLGRIEAS</sequence>
<evidence type="ECO:0000313" key="6">
    <source>
        <dbReference type="Proteomes" id="UP000234662"/>
    </source>
</evidence>
<dbReference type="InterPro" id="IPR000675">
    <property type="entry name" value="Cutinase/axe"/>
</dbReference>
<dbReference type="GO" id="GO:0052689">
    <property type="term" value="F:carboxylic ester hydrolase activity"/>
    <property type="evidence" value="ECO:0007669"/>
    <property type="project" value="UniProtKB-KW"/>
</dbReference>
<dbReference type="Pfam" id="PF01083">
    <property type="entry name" value="Cutinase"/>
    <property type="match status" value="1"/>
</dbReference>
<dbReference type="PANTHER" id="PTHR33630">
    <property type="entry name" value="CUTINASE RV1984C-RELATED-RELATED"/>
    <property type="match status" value="1"/>
</dbReference>
<evidence type="ECO:0000256" key="2">
    <source>
        <dbReference type="ARBA" id="ARBA00022487"/>
    </source>
</evidence>
<evidence type="ECO:0008006" key="7">
    <source>
        <dbReference type="Google" id="ProtNLM"/>
    </source>
</evidence>
<keyword evidence="4" id="KW-1015">Disulfide bond</keyword>
<keyword evidence="2" id="KW-0719">Serine esterase</keyword>
<dbReference type="Gene3D" id="3.40.50.1820">
    <property type="entry name" value="alpha/beta hydrolase"/>
    <property type="match status" value="1"/>
</dbReference>
<dbReference type="AlphaFoldDB" id="A0A2I1R1H3"/>
<comment type="caution">
    <text evidence="5">The sequence shown here is derived from an EMBL/GenBank/DDBJ whole genome shotgun (WGS) entry which is preliminary data.</text>
</comment>
<dbReference type="SMART" id="SM01110">
    <property type="entry name" value="Cutinase"/>
    <property type="match status" value="1"/>
</dbReference>
<accession>A0A2I1R1H3</accession>
<evidence type="ECO:0000313" key="5">
    <source>
        <dbReference type="EMBL" id="PKZ62993.1"/>
    </source>
</evidence>